<evidence type="ECO:0000256" key="8">
    <source>
        <dbReference type="ARBA" id="ARBA00023136"/>
    </source>
</evidence>
<protein>
    <recommendedName>
        <fullName evidence="3 10">Cell division protein FtsX</fullName>
    </recommendedName>
</protein>
<evidence type="ECO:0000256" key="5">
    <source>
        <dbReference type="ARBA" id="ARBA00022618"/>
    </source>
</evidence>
<keyword evidence="6 11" id="KW-0812">Transmembrane</keyword>
<dbReference type="PANTHER" id="PTHR47755:SF1">
    <property type="entry name" value="CELL DIVISION PROTEIN FTSX"/>
    <property type="match status" value="1"/>
</dbReference>
<evidence type="ECO:0000313" key="17">
    <source>
        <dbReference type="Proteomes" id="UP000002754"/>
    </source>
</evidence>
<evidence type="ECO:0000256" key="4">
    <source>
        <dbReference type="ARBA" id="ARBA00022475"/>
    </source>
</evidence>
<feature type="transmembrane region" description="Helical" evidence="11">
    <location>
        <begin position="170"/>
        <end position="196"/>
    </location>
</feature>
<feature type="transmembrane region" description="Helical" evidence="11">
    <location>
        <begin position="265"/>
        <end position="287"/>
    </location>
</feature>
<dbReference type="PIRSF" id="PIRSF003097">
    <property type="entry name" value="FtsX"/>
    <property type="match status" value="1"/>
</dbReference>
<dbReference type="EMBL" id="JX399519">
    <property type="protein sequence ID" value="AFV25942.1"/>
    <property type="molecule type" value="Genomic_DNA"/>
</dbReference>
<evidence type="ECO:0000313" key="14">
    <source>
        <dbReference type="EMBL" id="AFV25942.1"/>
    </source>
</evidence>
<dbReference type="NCBIfam" id="NF038347">
    <property type="entry name" value="FtsX_Gpos"/>
    <property type="match status" value="1"/>
</dbReference>
<organism evidence="15 17">
    <name type="scientific">Alkalihalobacillus alcalophilus ATCC 27647 = CGMCC 1.3604</name>
    <dbReference type="NCBI Taxonomy" id="1218173"/>
    <lineage>
        <taxon>Bacteria</taxon>
        <taxon>Bacillati</taxon>
        <taxon>Bacillota</taxon>
        <taxon>Bacilli</taxon>
        <taxon>Bacillales</taxon>
        <taxon>Bacillaceae</taxon>
        <taxon>Alkalihalobacillus</taxon>
    </lineage>
</organism>
<dbReference type="EMBL" id="JALP01000050">
    <property type="protein sequence ID" value="THG91739.1"/>
    <property type="molecule type" value="Genomic_DNA"/>
</dbReference>
<feature type="transmembrane region" description="Helical" evidence="11">
    <location>
        <begin position="217"/>
        <end position="245"/>
    </location>
</feature>
<accession>J8TFR4</accession>
<keyword evidence="7 11" id="KW-1133">Transmembrane helix</keyword>
<evidence type="ECO:0000256" key="3">
    <source>
        <dbReference type="ARBA" id="ARBA00021907"/>
    </source>
</evidence>
<dbReference type="Proteomes" id="UP000297014">
    <property type="component" value="Unassembled WGS sequence"/>
</dbReference>
<gene>
    <name evidence="16" type="ORF">AJ85_02450</name>
    <name evidence="14" type="ORF">BalcAV3649</name>
    <name evidence="15" type="ORF">BALCAV_0221750</name>
</gene>
<dbReference type="AlphaFoldDB" id="J8TFR4"/>
<keyword evidence="4 10" id="KW-1003">Cell membrane</keyword>
<name>J8TFR4_ALKAL</name>
<sequence>MKLRTLGRHAKEGTKNLARNGWMTFASISAVTIMLFVVGVFFLLILNINHITSSVEDNVEVRVHIELTATEENQDELKEEIEALNHVESVTFVDREEGLNQLIDSMDSGAVFESLREENPLNDVFVVRAETPQLTEPVALQIQGLTHVESVNYGEDIIENLFTVTNFIRVIGAVLVVGMLFTAIFLIANTIKLTIVARKREIRIMKLVGATNGFIRWPFFVEGLLLGIIGALIPVLVIGFGYNYIFQNYDTNFQVMNFSLLEPSAFLWQIAVIIIGVGAVVGVWGSLMSVRKFLKV</sequence>
<dbReference type="Gene3D" id="3.30.70.3040">
    <property type="match status" value="1"/>
</dbReference>
<dbReference type="eggNOG" id="COG2177">
    <property type="taxonomic scope" value="Bacteria"/>
</dbReference>
<dbReference type="STRING" id="1218173.BALCAV_0221750"/>
<comment type="subcellular location">
    <subcellularLocation>
        <location evidence="1">Cell membrane</location>
        <topology evidence="1">Multi-pass membrane protein</topology>
    </subcellularLocation>
</comment>
<feature type="domain" description="FtsX extracellular" evidence="13">
    <location>
        <begin position="59"/>
        <end position="151"/>
    </location>
</feature>
<evidence type="ECO:0000313" key="18">
    <source>
        <dbReference type="Proteomes" id="UP000297014"/>
    </source>
</evidence>
<keyword evidence="17" id="KW-1185">Reference proteome</keyword>
<dbReference type="Proteomes" id="UP000002754">
    <property type="component" value="Unassembled WGS sequence"/>
</dbReference>
<dbReference type="InterPro" id="IPR058204">
    <property type="entry name" value="FtsX_firmicutes-type"/>
</dbReference>
<dbReference type="Pfam" id="PF02687">
    <property type="entry name" value="FtsX"/>
    <property type="match status" value="1"/>
</dbReference>
<evidence type="ECO:0000313" key="15">
    <source>
        <dbReference type="EMBL" id="KGA95572.1"/>
    </source>
</evidence>
<comment type="function">
    <text evidence="10">Part of the ABC transporter FtsEX involved in asymmetric cellular division facilitating the initiation of sporulation.</text>
</comment>
<dbReference type="EMBL" id="ALPT02000128">
    <property type="protein sequence ID" value="KGA95572.1"/>
    <property type="molecule type" value="Genomic_DNA"/>
</dbReference>
<evidence type="ECO:0000256" key="10">
    <source>
        <dbReference type="PIRNR" id="PIRNR003097"/>
    </source>
</evidence>
<feature type="transmembrane region" description="Helical" evidence="11">
    <location>
        <begin position="21"/>
        <end position="46"/>
    </location>
</feature>
<evidence type="ECO:0000259" key="12">
    <source>
        <dbReference type="Pfam" id="PF02687"/>
    </source>
</evidence>
<dbReference type="PANTHER" id="PTHR47755">
    <property type="entry name" value="CELL DIVISION PROTEIN FTSX"/>
    <property type="match status" value="1"/>
</dbReference>
<dbReference type="GO" id="GO:0005886">
    <property type="term" value="C:plasma membrane"/>
    <property type="evidence" value="ECO:0007669"/>
    <property type="project" value="UniProtKB-SubCell"/>
</dbReference>
<dbReference type="InterPro" id="IPR040690">
    <property type="entry name" value="FtsX_ECD"/>
</dbReference>
<dbReference type="Pfam" id="PF18075">
    <property type="entry name" value="FtsX_ECD"/>
    <property type="match status" value="1"/>
</dbReference>
<evidence type="ECO:0000259" key="13">
    <source>
        <dbReference type="Pfam" id="PF18075"/>
    </source>
</evidence>
<keyword evidence="5 10" id="KW-0132">Cell division</keyword>
<evidence type="ECO:0000256" key="2">
    <source>
        <dbReference type="ARBA" id="ARBA00007379"/>
    </source>
</evidence>
<evidence type="ECO:0000256" key="9">
    <source>
        <dbReference type="ARBA" id="ARBA00023306"/>
    </source>
</evidence>
<keyword evidence="9 10" id="KW-0131">Cell cycle</keyword>
<evidence type="ECO:0000256" key="7">
    <source>
        <dbReference type="ARBA" id="ARBA00022989"/>
    </source>
</evidence>
<feature type="domain" description="ABC3 transporter permease C-terminal" evidence="12">
    <location>
        <begin position="174"/>
        <end position="295"/>
    </location>
</feature>
<evidence type="ECO:0000256" key="1">
    <source>
        <dbReference type="ARBA" id="ARBA00004651"/>
    </source>
</evidence>
<reference evidence="14" key="1">
    <citation type="submission" date="2012-07" db="EMBL/GenBank/DDBJ databases">
        <title>A Draft Genome for Bacillus alcalophilus strain ATCC 27647.</title>
        <authorList>
            <person name="Attie O."/>
            <person name="Jayaprakash A."/>
            <person name="Sachidanandam R."/>
            <person name="Shah H."/>
            <person name="Paulsen I."/>
            <person name="Morino M."/>
            <person name="Ito M."/>
            <person name="Krulwich T."/>
        </authorList>
    </citation>
    <scope>NUCLEOTIDE SEQUENCE</scope>
    <source>
        <strain evidence="14">ATCC 27647</strain>
    </source>
</reference>
<evidence type="ECO:0000256" key="11">
    <source>
        <dbReference type="SAM" id="Phobius"/>
    </source>
</evidence>
<evidence type="ECO:0000256" key="6">
    <source>
        <dbReference type="ARBA" id="ARBA00022692"/>
    </source>
</evidence>
<keyword evidence="8 10" id="KW-0472">Membrane</keyword>
<reference evidence="16 18" key="3">
    <citation type="submission" date="2014-01" db="EMBL/GenBank/DDBJ databases">
        <title>Draft genome sequencing of Bacillus alcalophilus CGMCC 1.3604.</title>
        <authorList>
            <person name="Yang J."/>
            <person name="Diao L."/>
            <person name="Yang S."/>
        </authorList>
    </citation>
    <scope>NUCLEOTIDE SEQUENCE [LARGE SCALE GENOMIC DNA]</scope>
    <source>
        <strain evidence="16 18">CGMCC 1.3604</strain>
    </source>
</reference>
<dbReference type="InterPro" id="IPR004513">
    <property type="entry name" value="FtsX"/>
</dbReference>
<reference evidence="15 17" key="2">
    <citation type="journal article" date="2014" name="Genome Announc.">
        <title>Draft Genome Sequence of Bacillus alcalophilus AV1934, a Classic Alkaliphile Isolated from Human Feces in 1934.</title>
        <authorList>
            <person name="Attie O."/>
            <person name="Jayaprakash A."/>
            <person name="Shah H."/>
            <person name="Paulsen I.T."/>
            <person name="Morino M."/>
            <person name="Takahashi Y."/>
            <person name="Narumi I."/>
            <person name="Sachidanandam R."/>
            <person name="Satoh K."/>
            <person name="Ito M."/>
            <person name="Krulwich T.A."/>
        </authorList>
    </citation>
    <scope>NUCLEOTIDE SEQUENCE [LARGE SCALE GENOMIC DNA]</scope>
    <source>
        <strain evidence="15 17">AV1934</strain>
    </source>
</reference>
<dbReference type="GO" id="GO:0051301">
    <property type="term" value="P:cell division"/>
    <property type="evidence" value="ECO:0007669"/>
    <property type="project" value="UniProtKB-KW"/>
</dbReference>
<dbReference type="OrthoDB" id="9812531at2"/>
<dbReference type="RefSeq" id="WP_003324133.1">
    <property type="nucleotide sequence ID" value="NZ_ALPT02000128.1"/>
</dbReference>
<evidence type="ECO:0000313" key="16">
    <source>
        <dbReference type="EMBL" id="THG91739.1"/>
    </source>
</evidence>
<dbReference type="InterPro" id="IPR003838">
    <property type="entry name" value="ABC3_permease_C"/>
</dbReference>
<proteinExistence type="inferred from homology"/>
<comment type="similarity">
    <text evidence="2 10">Belongs to the ABC-4 integral membrane protein family. FtsX subfamily.</text>
</comment>